<evidence type="ECO:0000256" key="1">
    <source>
        <dbReference type="ARBA" id="ARBA00004797"/>
    </source>
</evidence>
<name>A0A7J6LFE7_PEROL</name>
<dbReference type="Gene3D" id="1.10.8.480">
    <property type="match status" value="1"/>
</dbReference>
<dbReference type="PANTHER" id="PTHR11727">
    <property type="entry name" value="DIMETHYLADENOSINE TRANSFERASE"/>
    <property type="match status" value="1"/>
</dbReference>
<dbReference type="InterPro" id="IPR015915">
    <property type="entry name" value="Kelch-typ_b-propeller"/>
</dbReference>
<dbReference type="InterPro" id="IPR020598">
    <property type="entry name" value="rRNA_Ade_methylase_Trfase_N"/>
</dbReference>
<dbReference type="EC" id="2.1.1.-" evidence="8"/>
<reference evidence="12 13" key="1">
    <citation type="submission" date="2020-04" db="EMBL/GenBank/DDBJ databases">
        <title>Perkinsus olseni comparative genomics.</title>
        <authorList>
            <person name="Bogema D.R."/>
        </authorList>
    </citation>
    <scope>NUCLEOTIDE SEQUENCE [LARGE SCALE GENOMIC DNA]</scope>
    <source>
        <strain evidence="12">ATCC PRA-179</strain>
    </source>
</reference>
<dbReference type="PROSITE" id="PS51689">
    <property type="entry name" value="SAM_RNA_A_N6_MT"/>
    <property type="match status" value="1"/>
</dbReference>
<dbReference type="AlphaFoldDB" id="A0A7J6LFE7"/>
<keyword evidence="3 7" id="KW-0489">Methyltransferase</keyword>
<feature type="binding site" evidence="7">
    <location>
        <position position="106"/>
    </location>
    <ligand>
        <name>S-adenosyl-L-methionine</name>
        <dbReference type="ChEBI" id="CHEBI:59789"/>
    </ligand>
</feature>
<accession>A0A7J6LFE7</accession>
<proteinExistence type="inferred from homology"/>
<dbReference type="FunFam" id="3.40.50.150:FF:000081">
    <property type="entry name" value="rRNA adenine N(6)-methyltransferase"/>
    <property type="match status" value="1"/>
</dbReference>
<comment type="pathway">
    <text evidence="1">tRNA modification; wybutosine-tRNA(Phe) biosynthesis.</text>
</comment>
<feature type="domain" description="Ribosomal RNA adenine methylase transferase N-terminal" evidence="11">
    <location>
        <begin position="65"/>
        <end position="233"/>
    </location>
</feature>
<keyword evidence="6 7" id="KW-0694">RNA-binding</keyword>
<feature type="non-terminal residue" evidence="12">
    <location>
        <position position="834"/>
    </location>
</feature>
<sequence length="834" mass="92196">MIRRPAASRGVHRSSPIGVIKAPGSNKNTLPRGAGGQKAAGGGGGGLALPLQKKFGQHLLKNPGILDKIIEASDIKSTDTVLEIGPGTGNLTMRLLELAKKVVALEIDPRMAAEVKKRAQTSGRMNLKVIEGDALKTVFPVFDVCVANLPYQISSPFTFKLLAHRPVFRCGVIMFQKEFGERLVARVGEENYGRLAINCQLFSKVTRVCNVSKGSFNPPPEVDSMIVKFVLNKDPINVDFPEFDGLLRIAFTRKNKTLHSSFMNKAVIKVLEENYKTYCSLHSQPVQYQGPAFKAHVENTLRGSGLAESRAMKIDIDQYLALLLEFHRNGIHFVNVSDPSTTTNKYDNRFILFGGDPSESSFTPVVTAVTENPSTPGEWMKALPAAEEGPSSRPPMMSFASAVVTEVGEIDDQQQQGLYLIVFGGVGRVSMGGRRSYRALAFDLNQRHWRRFFFPHGGPPPRHNSGLCISPLNDSEVLLFGGISDPEKLRRSDLWSLDLSKADWLYHSIPSQCDSIGGAVWRKVKVGSCSTALRPSPRDKFAMTASPGSIYLFGGQTGVEWDTRLSDELWRLDCSTYEWEHLDTKGSPPPPCRGADGSSWLWSIGGSQLLLLPEDAASLYILDLNNHYWCRVLMSGEVCRTPSQLEGLWAISPYSTAKRQGLILFDNSVASISIEDDDGPVKEGPSREKRQAMVVKDDVMIRDAEEHVMKSKKEVLVLAEDMAALGADRGRLIAELESMRQQAELDRRSIREARSRIQTLEEDVRNAKNLLKDSEGREADLRARVARRGKLDDSLRNLCGMIADERWNEAKIVATEAQKLLKLSCGANVPMGTR</sequence>
<dbReference type="Pfam" id="PF24681">
    <property type="entry name" value="Kelch_KLHDC2_KLHL20_DRC7"/>
    <property type="match status" value="1"/>
</dbReference>
<dbReference type="GO" id="GO:0003723">
    <property type="term" value="F:RNA binding"/>
    <property type="evidence" value="ECO:0007669"/>
    <property type="project" value="UniProtKB-UniRule"/>
</dbReference>
<dbReference type="Gene3D" id="3.40.50.150">
    <property type="entry name" value="Vaccinia Virus protein VP39"/>
    <property type="match status" value="1"/>
</dbReference>
<keyword evidence="4 7" id="KW-0808">Transferase</keyword>
<dbReference type="HAMAP" id="MF_00607">
    <property type="entry name" value="16SrRNA_methyltr_A"/>
    <property type="match status" value="1"/>
</dbReference>
<evidence type="ECO:0000259" key="11">
    <source>
        <dbReference type="SMART" id="SM00650"/>
    </source>
</evidence>
<gene>
    <name evidence="12" type="primary">DIMT1</name>
    <name evidence="12" type="ORF">FOZ61_006113</name>
</gene>
<protein>
    <recommendedName>
        <fullName evidence="8">rRNA adenine N(6)-methyltransferase</fullName>
        <ecNumber evidence="8">2.1.1.-</ecNumber>
    </recommendedName>
</protein>
<feature type="binding site" evidence="7">
    <location>
        <position position="85"/>
    </location>
    <ligand>
        <name>S-adenosyl-L-methionine</name>
        <dbReference type="ChEBI" id="CHEBI:59789"/>
    </ligand>
</feature>
<feature type="binding site" evidence="7">
    <location>
        <position position="60"/>
    </location>
    <ligand>
        <name>S-adenosyl-L-methionine</name>
        <dbReference type="ChEBI" id="CHEBI:59789"/>
    </ligand>
</feature>
<evidence type="ECO:0000313" key="12">
    <source>
        <dbReference type="EMBL" id="KAF4657730.1"/>
    </source>
</evidence>
<dbReference type="SMART" id="SM00650">
    <property type="entry name" value="rADc"/>
    <property type="match status" value="1"/>
</dbReference>
<evidence type="ECO:0000256" key="7">
    <source>
        <dbReference type="PROSITE-ProRule" id="PRU01026"/>
    </source>
</evidence>
<evidence type="ECO:0000256" key="4">
    <source>
        <dbReference type="ARBA" id="ARBA00022679"/>
    </source>
</evidence>
<dbReference type="InterPro" id="IPR020596">
    <property type="entry name" value="rRNA_Ade_Mease_Trfase_CS"/>
</dbReference>
<dbReference type="Gene3D" id="2.120.10.80">
    <property type="entry name" value="Kelch-type beta propeller"/>
    <property type="match status" value="1"/>
</dbReference>
<feature type="binding site" evidence="7">
    <location>
        <position position="58"/>
    </location>
    <ligand>
        <name>S-adenosyl-L-methionine</name>
        <dbReference type="ChEBI" id="CHEBI:59789"/>
    </ligand>
</feature>
<dbReference type="SUPFAM" id="SSF117281">
    <property type="entry name" value="Kelch motif"/>
    <property type="match status" value="1"/>
</dbReference>
<comment type="similarity">
    <text evidence="7 8">Belongs to the class I-like SAM-binding methyltransferase superfamily. rRNA adenine N(6)-methyltransferase family.</text>
</comment>
<dbReference type="InterPro" id="IPR011530">
    <property type="entry name" value="rRNA_adenine_dimethylase"/>
</dbReference>
<feature type="binding site" evidence="7">
    <location>
        <position position="133"/>
    </location>
    <ligand>
        <name>S-adenosyl-L-methionine</name>
        <dbReference type="ChEBI" id="CHEBI:59789"/>
    </ligand>
</feature>
<dbReference type="NCBIfam" id="TIGR00755">
    <property type="entry name" value="ksgA"/>
    <property type="match status" value="1"/>
</dbReference>
<dbReference type="PANTHER" id="PTHR11727:SF7">
    <property type="entry name" value="DIMETHYLADENOSINE TRANSFERASE-RELATED"/>
    <property type="match status" value="1"/>
</dbReference>
<evidence type="ECO:0000256" key="9">
    <source>
        <dbReference type="SAM" id="Coils"/>
    </source>
</evidence>
<feature type="region of interest" description="Disordered" evidence="10">
    <location>
        <begin position="1"/>
        <end position="43"/>
    </location>
</feature>
<organism evidence="12 13">
    <name type="scientific">Perkinsus olseni</name>
    <name type="common">Perkinsus atlanticus</name>
    <dbReference type="NCBI Taxonomy" id="32597"/>
    <lineage>
        <taxon>Eukaryota</taxon>
        <taxon>Sar</taxon>
        <taxon>Alveolata</taxon>
        <taxon>Perkinsozoa</taxon>
        <taxon>Perkinsea</taxon>
        <taxon>Perkinsida</taxon>
        <taxon>Perkinsidae</taxon>
        <taxon>Perkinsus</taxon>
    </lineage>
</organism>
<evidence type="ECO:0000256" key="5">
    <source>
        <dbReference type="ARBA" id="ARBA00022691"/>
    </source>
</evidence>
<dbReference type="UniPathway" id="UPA00375"/>
<evidence type="ECO:0000256" key="6">
    <source>
        <dbReference type="ARBA" id="ARBA00022884"/>
    </source>
</evidence>
<feature type="coiled-coil region" evidence="9">
    <location>
        <begin position="733"/>
        <end position="784"/>
    </location>
</feature>
<dbReference type="GO" id="GO:0000179">
    <property type="term" value="F:rRNA (adenine-N6,N6-)-dimethyltransferase activity"/>
    <property type="evidence" value="ECO:0007669"/>
    <property type="project" value="UniProtKB-UniRule"/>
</dbReference>
<dbReference type="Proteomes" id="UP000570595">
    <property type="component" value="Unassembled WGS sequence"/>
</dbReference>
<keyword evidence="9" id="KW-0175">Coiled coil</keyword>
<evidence type="ECO:0000256" key="3">
    <source>
        <dbReference type="ARBA" id="ARBA00022603"/>
    </source>
</evidence>
<keyword evidence="2 8" id="KW-0698">rRNA processing</keyword>
<dbReference type="PROSITE" id="PS01131">
    <property type="entry name" value="RRNA_A_DIMETH"/>
    <property type="match status" value="1"/>
</dbReference>
<keyword evidence="5 7" id="KW-0949">S-adenosyl-L-methionine</keyword>
<dbReference type="CDD" id="cd02440">
    <property type="entry name" value="AdoMet_MTases"/>
    <property type="match status" value="1"/>
</dbReference>
<evidence type="ECO:0000256" key="10">
    <source>
        <dbReference type="SAM" id="MobiDB-lite"/>
    </source>
</evidence>
<dbReference type="InterPro" id="IPR029063">
    <property type="entry name" value="SAM-dependent_MTases_sf"/>
</dbReference>
<dbReference type="OrthoDB" id="74991at2759"/>
<evidence type="ECO:0000256" key="2">
    <source>
        <dbReference type="ARBA" id="ARBA00022552"/>
    </source>
</evidence>
<evidence type="ECO:0000313" key="13">
    <source>
        <dbReference type="Proteomes" id="UP000570595"/>
    </source>
</evidence>
<comment type="caution">
    <text evidence="12">The sequence shown here is derived from an EMBL/GenBank/DDBJ whole genome shotgun (WGS) entry which is preliminary data.</text>
</comment>
<dbReference type="Pfam" id="PF00398">
    <property type="entry name" value="RrnaAD"/>
    <property type="match status" value="1"/>
</dbReference>
<dbReference type="EMBL" id="JABAHT010000340">
    <property type="protein sequence ID" value="KAF4657730.1"/>
    <property type="molecule type" value="Genomic_DNA"/>
</dbReference>
<dbReference type="SUPFAM" id="SSF53335">
    <property type="entry name" value="S-adenosyl-L-methionine-dependent methyltransferases"/>
    <property type="match status" value="1"/>
</dbReference>
<feature type="compositionally biased region" description="Gly residues" evidence="10">
    <location>
        <begin position="33"/>
        <end position="43"/>
    </location>
</feature>
<dbReference type="InterPro" id="IPR001737">
    <property type="entry name" value="KsgA/Erm"/>
</dbReference>
<evidence type="ECO:0000256" key="8">
    <source>
        <dbReference type="RuleBase" id="RU362106"/>
    </source>
</evidence>
<feature type="binding site" evidence="7">
    <location>
        <position position="148"/>
    </location>
    <ligand>
        <name>S-adenosyl-L-methionine</name>
        <dbReference type="ChEBI" id="CHEBI:59789"/>
    </ligand>
</feature>